<name>A0AAD2Q198_9AGAR</name>
<proteinExistence type="predicted"/>
<dbReference type="Proteomes" id="UP001295794">
    <property type="component" value="Unassembled WGS sequence"/>
</dbReference>
<comment type="caution">
    <text evidence="1">The sequence shown here is derived from an EMBL/GenBank/DDBJ whole genome shotgun (WGS) entry which is preliminary data.</text>
</comment>
<evidence type="ECO:0000313" key="2">
    <source>
        <dbReference type="Proteomes" id="UP001295794"/>
    </source>
</evidence>
<dbReference type="EMBL" id="CAVNYO010000077">
    <property type="protein sequence ID" value="CAK5264953.1"/>
    <property type="molecule type" value="Genomic_DNA"/>
</dbReference>
<accession>A0AAD2Q198</accession>
<dbReference type="Gene3D" id="3.40.50.11350">
    <property type="match status" value="1"/>
</dbReference>
<keyword evidence="2" id="KW-1185">Reference proteome</keyword>
<evidence type="ECO:0000313" key="1">
    <source>
        <dbReference type="EMBL" id="CAK5264953.1"/>
    </source>
</evidence>
<reference evidence="1" key="1">
    <citation type="submission" date="2023-11" db="EMBL/GenBank/DDBJ databases">
        <authorList>
            <person name="De Vega J J."/>
            <person name="De Vega J J."/>
        </authorList>
    </citation>
    <scope>NUCLEOTIDE SEQUENCE</scope>
</reference>
<dbReference type="CDD" id="cd11296">
    <property type="entry name" value="O-FucT_like"/>
    <property type="match status" value="1"/>
</dbReference>
<dbReference type="AlphaFoldDB" id="A0AAD2Q198"/>
<gene>
    <name evidence="1" type="ORF">MYCIT1_LOCUS5560</name>
</gene>
<sequence>MALRPVSLIHRRRSLVAGLVLVTIAALSLSRTLTYASFSARAGEPTIFTASPLVCVDKTYESARASNGAPTASFRDNLKVDRKYITSWTSAGWTNDVATYINLIYLGLITERIPIVPDFLPSHIGVHVPPIPFGDVFDLPRLRNQLGTAVLEWRDVKDVNSTFVDDLGCWNVWEAVQFRHAHPRDSWHPTHLGLDISYTKVPGWVKLIPDSEHDYHATFWALATLAFPSGQKANMVPPSPSPEHHSLLAPDEQLLCYDFLYYVVAHRVLFLTEEQSGSDRQHGSPAWRSVGTHMHWNPSLEELAESYLRAAMRLSEESPLVPFISVHVRHADFESWCNGIPVKQCFASLAAINRQVQQIRAEMLRLKGVRIHHVVMTSDERDAIWWHDVAELGWLRIDHSRTAHVYGEWYPVLIDAVIQSKGAAFVGTDRSSMSVLAGRRVEDWQNGLSALVKWGTATSDDH</sequence>
<organism evidence="1 2">
    <name type="scientific">Mycena citricolor</name>
    <dbReference type="NCBI Taxonomy" id="2018698"/>
    <lineage>
        <taxon>Eukaryota</taxon>
        <taxon>Fungi</taxon>
        <taxon>Dikarya</taxon>
        <taxon>Basidiomycota</taxon>
        <taxon>Agaricomycotina</taxon>
        <taxon>Agaricomycetes</taxon>
        <taxon>Agaricomycetidae</taxon>
        <taxon>Agaricales</taxon>
        <taxon>Marasmiineae</taxon>
        <taxon>Mycenaceae</taxon>
        <taxon>Mycena</taxon>
    </lineage>
</organism>
<protein>
    <submittedName>
        <fullName evidence="1">Uncharacterized protein</fullName>
    </submittedName>
</protein>